<reference evidence="2 3" key="1">
    <citation type="submission" date="2019-03" db="EMBL/GenBank/DDBJ databases">
        <title>Arenimonas daejeonensis sp. nov., isolated from compost.</title>
        <authorList>
            <person name="Jeon C.O."/>
        </authorList>
    </citation>
    <scope>NUCLEOTIDE SEQUENCE [LARGE SCALE GENOMIC DNA]</scope>
    <source>
        <strain evidence="2 3">R29</strain>
    </source>
</reference>
<keyword evidence="3" id="KW-1185">Reference proteome</keyword>
<dbReference type="AlphaFoldDB" id="A0A5C4RP31"/>
<keyword evidence="1" id="KW-0732">Signal</keyword>
<dbReference type="InterPro" id="IPR038081">
    <property type="entry name" value="CalX-like_sf"/>
</dbReference>
<sequence length="413" mass="40697">MRPSAKRSTLPSVIAPLARLGLVSALAWASAAAAVDQPSTYPGCATRAVTVPWGGSVKVDLATCQSFGLGDVATPPAHGTAAPGGSPADSYTYSHKGAAPAGGGTDTFVVLDDNSDRITVTVTIQAGTSSIVATPGELPPLSAGTPVRQTLAASGGTAPYRFRVDSGALPKGLALAADGALSGTPTERGAYGFGVRVQDARGQSATLSYGGTVQGAAMSLSPEAVIATPGVAFRHALTVRGGVAPHQFTLEPGPALPAGVAIGGDGVVTASASVAPGRYPVSLRVTDASTGTGRHFELERFTLGVGGLPSASIEVTPAAVAEDGGQPLVFTISLDAAVATDTSVTLAASALPGAPAAVTIPAGATRARLVVRPTADATAEPDEVVAFAVADGSGYTIGSPARAAGTIRNDDTR</sequence>
<comment type="caution">
    <text evidence="2">The sequence shown here is derived from an EMBL/GenBank/DDBJ whole genome shotgun (WGS) entry which is preliminary data.</text>
</comment>
<protein>
    <submittedName>
        <fullName evidence="2">Uncharacterized protein</fullName>
    </submittedName>
</protein>
<dbReference type="Pfam" id="PF05345">
    <property type="entry name" value="He_PIG"/>
    <property type="match status" value="1"/>
</dbReference>
<dbReference type="SUPFAM" id="SSF141072">
    <property type="entry name" value="CalX-like"/>
    <property type="match status" value="1"/>
</dbReference>
<dbReference type="EMBL" id="SMDR01000004">
    <property type="protein sequence ID" value="TNJ32872.1"/>
    <property type="molecule type" value="Genomic_DNA"/>
</dbReference>
<organism evidence="2 3">
    <name type="scientific">Arenimonas terrae</name>
    <dbReference type="NCBI Taxonomy" id="2546226"/>
    <lineage>
        <taxon>Bacteria</taxon>
        <taxon>Pseudomonadati</taxon>
        <taxon>Pseudomonadota</taxon>
        <taxon>Gammaproteobacteria</taxon>
        <taxon>Lysobacterales</taxon>
        <taxon>Lysobacteraceae</taxon>
        <taxon>Arenimonas</taxon>
    </lineage>
</organism>
<feature type="signal peptide" evidence="1">
    <location>
        <begin position="1"/>
        <end position="29"/>
    </location>
</feature>
<dbReference type="Gene3D" id="2.60.40.2030">
    <property type="match status" value="1"/>
</dbReference>
<accession>A0A5C4RP31</accession>
<dbReference type="RefSeq" id="WP_139449959.1">
    <property type="nucleotide sequence ID" value="NZ_SMDR01000004.1"/>
</dbReference>
<dbReference type="InterPro" id="IPR013783">
    <property type="entry name" value="Ig-like_fold"/>
</dbReference>
<name>A0A5C4RP31_9GAMM</name>
<proteinExistence type="predicted"/>
<feature type="chain" id="PRO_5022757010" evidence="1">
    <location>
        <begin position="30"/>
        <end position="413"/>
    </location>
</feature>
<evidence type="ECO:0000313" key="3">
    <source>
        <dbReference type="Proteomes" id="UP000305760"/>
    </source>
</evidence>
<dbReference type="Gene3D" id="2.60.40.10">
    <property type="entry name" value="Immunoglobulins"/>
    <property type="match status" value="2"/>
</dbReference>
<evidence type="ECO:0000256" key="1">
    <source>
        <dbReference type="SAM" id="SignalP"/>
    </source>
</evidence>
<gene>
    <name evidence="2" type="ORF">E1B00_14260</name>
</gene>
<dbReference type="OrthoDB" id="5720638at2"/>
<evidence type="ECO:0000313" key="2">
    <source>
        <dbReference type="EMBL" id="TNJ32872.1"/>
    </source>
</evidence>
<dbReference type="Proteomes" id="UP000305760">
    <property type="component" value="Unassembled WGS sequence"/>
</dbReference>